<dbReference type="EMBL" id="NAJP01000116">
    <property type="protein sequence ID" value="TKA28569.1"/>
    <property type="molecule type" value="Genomic_DNA"/>
</dbReference>
<evidence type="ECO:0000313" key="1">
    <source>
        <dbReference type="EMBL" id="TKA28569.1"/>
    </source>
</evidence>
<evidence type="ECO:0000313" key="2">
    <source>
        <dbReference type="Proteomes" id="UP000310066"/>
    </source>
</evidence>
<gene>
    <name evidence="1" type="ORF">B0A54_16251</name>
</gene>
<protein>
    <recommendedName>
        <fullName evidence="3">F-box domain-containing protein</fullName>
    </recommendedName>
</protein>
<organism evidence="1 2">
    <name type="scientific">Friedmanniomyces endolithicus</name>
    <dbReference type="NCBI Taxonomy" id="329885"/>
    <lineage>
        <taxon>Eukaryota</taxon>
        <taxon>Fungi</taxon>
        <taxon>Dikarya</taxon>
        <taxon>Ascomycota</taxon>
        <taxon>Pezizomycotina</taxon>
        <taxon>Dothideomycetes</taxon>
        <taxon>Dothideomycetidae</taxon>
        <taxon>Mycosphaerellales</taxon>
        <taxon>Teratosphaeriaceae</taxon>
        <taxon>Friedmanniomyces</taxon>
    </lineage>
</organism>
<dbReference type="Proteomes" id="UP000310066">
    <property type="component" value="Unassembled WGS sequence"/>
</dbReference>
<dbReference type="OrthoDB" id="3837126at2759"/>
<sequence>MAFAYLPTASDIHNIRLVSRNFREAAWPAFGRTFNNKVFHLTYQGVTALCMVALCARVVPYITHLYISTLQPHTQSLEPLIAWCAMSCNEQERTSRYLALDGYKTLLLEETRDLAATRDFLAAALDNLAFVENLTIVGGEHVYTSPPRSSSRALRSDTYLQKPMRSPRWHKLPDRTNDVLREAEHVVTRLYDHNAYAHTLRLLFDGLATSGDTTSNRIRRFRIFGAVHFEELAISVTRDLDSPPSSDARNMLLELNGLTHLDMQLEVLNRGSNGLLEATINRLNSPLPGFLARMRNITSLRLSFPPDVYDMDDNLTVAAYLGASSDLYGLAIRPTVVPTSLLALPRLPAHRQPLHFPHLKELYLANLILDTSRRLRVFLASHAATLRTLRLQAVQVVSRDDSEWIALLYSLHSPHMHLEVFQILPFIDAAHQFRLENDPRTVWVDLDGDALRGCASKQAQILGWEEGEMKEDEG</sequence>
<reference evidence="1 2" key="1">
    <citation type="submission" date="2017-03" db="EMBL/GenBank/DDBJ databases">
        <title>Genomes of endolithic fungi from Antarctica.</title>
        <authorList>
            <person name="Coleine C."/>
            <person name="Masonjones S."/>
            <person name="Stajich J.E."/>
        </authorList>
    </citation>
    <scope>NUCLEOTIDE SEQUENCE [LARGE SCALE GENOMIC DNA]</scope>
    <source>
        <strain evidence="1 2">CCFEE 5311</strain>
    </source>
</reference>
<accession>A0A4V6WJT5</accession>
<dbReference type="AlphaFoldDB" id="A0A4V6WJT5"/>
<comment type="caution">
    <text evidence="1">The sequence shown here is derived from an EMBL/GenBank/DDBJ whole genome shotgun (WGS) entry which is preliminary data.</text>
</comment>
<proteinExistence type="predicted"/>
<name>A0A4V6WJT5_9PEZI</name>
<evidence type="ECO:0008006" key="3">
    <source>
        <dbReference type="Google" id="ProtNLM"/>
    </source>
</evidence>